<evidence type="ECO:0000313" key="3">
    <source>
        <dbReference type="Proteomes" id="UP001055453"/>
    </source>
</evidence>
<evidence type="ECO:0000313" key="2">
    <source>
        <dbReference type="EMBL" id="BDI15706.1"/>
    </source>
</evidence>
<name>A0ABM7YYF2_NOSCO</name>
<sequence length="168" mass="19148">MVNKIINENTASNGQALDNEENNSQFSKPSSEFKRKVKKLNTKGEGFNIDEVIDAIKTAIVEVVELEITTWVPESSTQLEQPHEQQIAQTGNRMYTVINLIDGDINNEVGSQFVGNGPYTELREFHLSQIKESREIMQKNIESLQKLYGFFIEIMKSRKTSQQSLPRP</sequence>
<feature type="region of interest" description="Disordered" evidence="1">
    <location>
        <begin position="1"/>
        <end position="30"/>
    </location>
</feature>
<evidence type="ECO:0000256" key="1">
    <source>
        <dbReference type="SAM" id="MobiDB-lite"/>
    </source>
</evidence>
<reference evidence="2" key="1">
    <citation type="submission" date="2022-04" db="EMBL/GenBank/DDBJ databases">
        <title>Complete genome sequence of a cyanobacterium, Nostoc sp. SO-36, isolated in Antarctica.</title>
        <authorList>
            <person name="Kanesaki Y."/>
            <person name="Effendi D."/>
            <person name="Sakamoto T."/>
            <person name="Ohtani S."/>
            <person name="Awai K."/>
        </authorList>
    </citation>
    <scope>NUCLEOTIDE SEQUENCE</scope>
    <source>
        <strain evidence="2">SO-36</strain>
    </source>
</reference>
<keyword evidence="3" id="KW-1185">Reference proteome</keyword>
<dbReference type="Proteomes" id="UP001055453">
    <property type="component" value="Chromosome"/>
</dbReference>
<dbReference type="EMBL" id="AP025732">
    <property type="protein sequence ID" value="BDI15706.1"/>
    <property type="molecule type" value="Genomic_DNA"/>
</dbReference>
<accession>A0ABM7YYF2</accession>
<protein>
    <submittedName>
        <fullName evidence="2">Uncharacterized protein</fullName>
    </submittedName>
</protein>
<gene>
    <name evidence="2" type="ORF">ANSO36C_15080</name>
</gene>
<proteinExistence type="predicted"/>
<organism evidence="2 3">
    <name type="scientific">Nostoc cf. commune SO-36</name>
    <dbReference type="NCBI Taxonomy" id="449208"/>
    <lineage>
        <taxon>Bacteria</taxon>
        <taxon>Bacillati</taxon>
        <taxon>Cyanobacteriota</taxon>
        <taxon>Cyanophyceae</taxon>
        <taxon>Nostocales</taxon>
        <taxon>Nostocaceae</taxon>
        <taxon>Nostoc</taxon>
    </lineage>
</organism>
<dbReference type="RefSeq" id="WP_251959023.1">
    <property type="nucleotide sequence ID" value="NZ_AP025732.1"/>
</dbReference>